<evidence type="ECO:0008006" key="10">
    <source>
        <dbReference type="Google" id="ProtNLM"/>
    </source>
</evidence>
<evidence type="ECO:0000256" key="4">
    <source>
        <dbReference type="ARBA" id="ARBA00023136"/>
    </source>
</evidence>
<dbReference type="EMBL" id="JARO02001226">
    <property type="protein sequence ID" value="KPP76106.1"/>
    <property type="molecule type" value="Genomic_DNA"/>
</dbReference>
<keyword evidence="2" id="KW-0732">Signal</keyword>
<dbReference type="AlphaFoldDB" id="A0A0P7V4A0"/>
<feature type="region of interest" description="Disordered" evidence="6">
    <location>
        <begin position="154"/>
        <end position="202"/>
    </location>
</feature>
<evidence type="ECO:0000256" key="7">
    <source>
        <dbReference type="SAM" id="Phobius"/>
    </source>
</evidence>
<dbReference type="PANTHER" id="PTHR44653">
    <property type="entry name" value="DNAJ HOMOLOG SUBFAMILY C MEMBER 1"/>
    <property type="match status" value="1"/>
</dbReference>
<feature type="region of interest" description="Disordered" evidence="6">
    <location>
        <begin position="80"/>
        <end position="107"/>
    </location>
</feature>
<dbReference type="Proteomes" id="UP000034805">
    <property type="component" value="Unassembled WGS sequence"/>
</dbReference>
<keyword evidence="4 7" id="KW-0472">Membrane</keyword>
<name>A0A0P7V4A0_SCLFO</name>
<evidence type="ECO:0000256" key="5">
    <source>
        <dbReference type="ARBA" id="ARBA00037847"/>
    </source>
</evidence>
<feature type="compositionally biased region" description="Basic residues" evidence="6">
    <location>
        <begin position="178"/>
        <end position="187"/>
    </location>
</feature>
<protein>
    <recommendedName>
        <fullName evidence="10">J domain-containing protein</fullName>
    </recommendedName>
</protein>
<comment type="subcellular location">
    <subcellularLocation>
        <location evidence="5">Endomembrane system</location>
        <topology evidence="5">Single-pass membrane protein</topology>
    </subcellularLocation>
</comment>
<keyword evidence="1 7" id="KW-0812">Transmembrane</keyword>
<dbReference type="InterPro" id="IPR052606">
    <property type="entry name" value="DnaJ_domain_protein"/>
</dbReference>
<feature type="compositionally biased region" description="Basic and acidic residues" evidence="6">
    <location>
        <begin position="188"/>
        <end position="202"/>
    </location>
</feature>
<evidence type="ECO:0000256" key="3">
    <source>
        <dbReference type="ARBA" id="ARBA00022989"/>
    </source>
</evidence>
<feature type="transmembrane region" description="Helical" evidence="7">
    <location>
        <begin position="48"/>
        <end position="68"/>
    </location>
</feature>
<feature type="compositionally biased region" description="Low complexity" evidence="6">
    <location>
        <begin position="157"/>
        <end position="167"/>
    </location>
</feature>
<evidence type="ECO:0000313" key="9">
    <source>
        <dbReference type="Proteomes" id="UP000034805"/>
    </source>
</evidence>
<evidence type="ECO:0000256" key="2">
    <source>
        <dbReference type="ARBA" id="ARBA00022729"/>
    </source>
</evidence>
<evidence type="ECO:0000256" key="6">
    <source>
        <dbReference type="SAM" id="MobiDB-lite"/>
    </source>
</evidence>
<evidence type="ECO:0000256" key="1">
    <source>
        <dbReference type="ARBA" id="ARBA00022692"/>
    </source>
</evidence>
<accession>A0A0P7V4A0</accession>
<dbReference type="PANTHER" id="PTHR44653:SF2">
    <property type="entry name" value="DNAJ HOMOLOG SUBFAMILY C MEMBER 1"/>
    <property type="match status" value="1"/>
</dbReference>
<feature type="compositionally biased region" description="Basic residues" evidence="6">
    <location>
        <begin position="80"/>
        <end position="89"/>
    </location>
</feature>
<gene>
    <name evidence="8" type="ORF">Z043_104581</name>
</gene>
<evidence type="ECO:0000313" key="8">
    <source>
        <dbReference type="EMBL" id="KPP76106.1"/>
    </source>
</evidence>
<sequence length="281" mass="32606">MTLVAIYEVLKDEERRQRYDDILVNGLPDWRQPVFYYRRVRKMSNGELGFLLFLILTVGHYAVIWSIYLEKQLDELLSRKRREKRKRSSGKSAEDLKSVGQENVQRSSEKPHWQDILPLKMGIWLYLSVKSLPHVIQDVKQYYEDYREMKTKEKQEAQALAEQEALQTPPAPSLVPRCGRRSPHKRNLHSDHSCVNAAEEKRPKVKKPKAAFPVYEPSATDGAFVPSYDQGTSIEEIEDQMDDWLEERKAQKKKSLCGFVTVYSFALMESDSPVSHPSCSV</sequence>
<dbReference type="GO" id="GO:0012505">
    <property type="term" value="C:endomembrane system"/>
    <property type="evidence" value="ECO:0007669"/>
    <property type="project" value="UniProtKB-SubCell"/>
</dbReference>
<organism evidence="8 9">
    <name type="scientific">Scleropages formosus</name>
    <name type="common">Asian bonytongue</name>
    <name type="synonym">Osteoglossum formosum</name>
    <dbReference type="NCBI Taxonomy" id="113540"/>
    <lineage>
        <taxon>Eukaryota</taxon>
        <taxon>Metazoa</taxon>
        <taxon>Chordata</taxon>
        <taxon>Craniata</taxon>
        <taxon>Vertebrata</taxon>
        <taxon>Euteleostomi</taxon>
        <taxon>Actinopterygii</taxon>
        <taxon>Neopterygii</taxon>
        <taxon>Teleostei</taxon>
        <taxon>Osteoglossocephala</taxon>
        <taxon>Osteoglossomorpha</taxon>
        <taxon>Osteoglossiformes</taxon>
        <taxon>Osteoglossidae</taxon>
        <taxon>Scleropages</taxon>
    </lineage>
</organism>
<proteinExistence type="predicted"/>
<dbReference type="STRING" id="113540.ENSSFOP00015065069"/>
<comment type="caution">
    <text evidence="8">The sequence shown here is derived from an EMBL/GenBank/DDBJ whole genome shotgun (WGS) entry which is preliminary data.</text>
</comment>
<keyword evidence="3 7" id="KW-1133">Transmembrane helix</keyword>
<reference evidence="8 9" key="1">
    <citation type="submission" date="2015-08" db="EMBL/GenBank/DDBJ databases">
        <title>The genome of the Asian arowana (Scleropages formosus).</title>
        <authorList>
            <person name="Tan M.H."/>
            <person name="Gan H.M."/>
            <person name="Croft L.J."/>
            <person name="Austin C.M."/>
        </authorList>
    </citation>
    <scope>NUCLEOTIDE SEQUENCE [LARGE SCALE GENOMIC DNA]</scope>
    <source>
        <strain evidence="8">Aro1</strain>
    </source>
</reference>